<dbReference type="PIRSF" id="PIRSF029407">
    <property type="entry name" value="UCP029407"/>
    <property type="match status" value="1"/>
</dbReference>
<dbReference type="RefSeq" id="WP_007466450.1">
    <property type="nucleotide sequence ID" value="NZ_AMZO01000020.1"/>
</dbReference>
<evidence type="ECO:0000313" key="3">
    <source>
        <dbReference type="EMBL" id="ELR65069.1"/>
    </source>
</evidence>
<dbReference type="InterPro" id="IPR000863">
    <property type="entry name" value="Sulfotransferase_dom"/>
</dbReference>
<dbReference type="InterPro" id="IPR014556">
    <property type="entry name" value="UCP029407"/>
</dbReference>
<dbReference type="Proteomes" id="UP000011134">
    <property type="component" value="Unassembled WGS sequence"/>
</dbReference>
<keyword evidence="4" id="KW-1185">Reference proteome</keyword>
<organism evidence="3 4">
    <name type="scientific">Photobacterium marinum</name>
    <dbReference type="NCBI Taxonomy" id="1056511"/>
    <lineage>
        <taxon>Bacteria</taxon>
        <taxon>Pseudomonadati</taxon>
        <taxon>Pseudomonadota</taxon>
        <taxon>Gammaproteobacteria</taxon>
        <taxon>Vibrionales</taxon>
        <taxon>Vibrionaceae</taxon>
        <taxon>Photobacterium</taxon>
    </lineage>
</organism>
<dbReference type="PATRIC" id="fig|1056511.3.peg.2717"/>
<accession>L8JBX8</accession>
<comment type="caution">
    <text evidence="3">The sequence shown here is derived from an EMBL/GenBank/DDBJ whole genome shotgun (WGS) entry which is preliminary data.</text>
</comment>
<protein>
    <recommendedName>
        <fullName evidence="2">Sulfotransferase domain-containing protein</fullName>
    </recommendedName>
</protein>
<dbReference type="InterPro" id="IPR027417">
    <property type="entry name" value="P-loop_NTPase"/>
</dbReference>
<dbReference type="EMBL" id="AMZO01000020">
    <property type="protein sequence ID" value="ELR65069.1"/>
    <property type="molecule type" value="Genomic_DNA"/>
</dbReference>
<feature type="domain" description="Sulfotransferase" evidence="2">
    <location>
        <begin position="18"/>
        <end position="235"/>
    </location>
</feature>
<dbReference type="GO" id="GO:0008146">
    <property type="term" value="F:sulfotransferase activity"/>
    <property type="evidence" value="ECO:0007669"/>
    <property type="project" value="InterPro"/>
</dbReference>
<proteinExistence type="predicted"/>
<dbReference type="Pfam" id="PF00685">
    <property type="entry name" value="Sulfotransfer_1"/>
    <property type="match status" value="1"/>
</dbReference>
<evidence type="ECO:0000256" key="1">
    <source>
        <dbReference type="SAM" id="Coils"/>
    </source>
</evidence>
<sequence length="416" mass="47576">MYIGSELVGISVTNKRIVVVVGVPRSGTSAISRSLKALGAEFGNNLLEAHKDVNAKGFWEDKSVLDLNERILKSLRISWSDIKPVNLSDFNSDELDSFKNEAKSLIASKMESFSLFALKEPRITKLLCFWKLVFDELDLRVSYILTLRHPSDVLNSFQRQENVMVRSCDLIPQNIYLLWISYLSSAIQLFDSNDRTVVVNYDSLLQNPRDNVLRIADLLNLEVDNSELNEYVDTFLSKTLNHSENCIKKLDGDVETVKITQDLYDKLLTLSESNNDKEFSDYISKLRDIRERFNLLSPAVELVDVYRDILNENIYKLNALAKINIEKDSKIAAQEENIASLNELNKKLTSLEEMNEKITSLEEENGKLLEDVKLNGELSRKLHEAESYISTINNSVSMKITLPFRVAKQFIKRMFG</sequence>
<dbReference type="SUPFAM" id="SSF52540">
    <property type="entry name" value="P-loop containing nucleoside triphosphate hydrolases"/>
    <property type="match status" value="1"/>
</dbReference>
<reference evidence="3 4" key="1">
    <citation type="submission" date="2012-12" db="EMBL/GenBank/DDBJ databases">
        <title>Genome Assembly of Photobacterium sp. AK15.</title>
        <authorList>
            <person name="Khatri I."/>
            <person name="Vaidya B."/>
            <person name="Srinivas T.N.R."/>
            <person name="Subramanian S."/>
            <person name="Pinnaka A."/>
        </authorList>
    </citation>
    <scope>NUCLEOTIDE SEQUENCE [LARGE SCALE GENOMIC DNA]</scope>
    <source>
        <strain evidence="3 4">AK15</strain>
    </source>
</reference>
<dbReference type="Gene3D" id="3.40.50.300">
    <property type="entry name" value="P-loop containing nucleotide triphosphate hydrolases"/>
    <property type="match status" value="1"/>
</dbReference>
<feature type="coiled-coil region" evidence="1">
    <location>
        <begin position="331"/>
        <end position="371"/>
    </location>
</feature>
<gene>
    <name evidence="3" type="ORF">C942_01640</name>
</gene>
<name>L8JBX8_9GAMM</name>
<dbReference type="OrthoDB" id="9179784at2"/>
<evidence type="ECO:0000259" key="2">
    <source>
        <dbReference type="Pfam" id="PF00685"/>
    </source>
</evidence>
<dbReference type="AlphaFoldDB" id="L8JBX8"/>
<evidence type="ECO:0000313" key="4">
    <source>
        <dbReference type="Proteomes" id="UP000011134"/>
    </source>
</evidence>
<keyword evidence="1" id="KW-0175">Coiled coil</keyword>